<protein>
    <submittedName>
        <fullName evidence="6">4Fe-4S dicluster domain-containing protein</fullName>
    </submittedName>
</protein>
<evidence type="ECO:0000256" key="2">
    <source>
        <dbReference type="ARBA" id="ARBA00022723"/>
    </source>
</evidence>
<dbReference type="EMBL" id="CP146609">
    <property type="protein sequence ID" value="WWX23733.1"/>
    <property type="molecule type" value="Genomic_DNA"/>
</dbReference>
<keyword evidence="7" id="KW-1185">Reference proteome</keyword>
<reference evidence="6 7" key="1">
    <citation type="submission" date="2024-03" db="EMBL/GenBank/DDBJ databases">
        <title>Phenotype and Genome Characterization of a Sulfate-Reducing Bacterium Pseudodesulfovibrio sp. strain 5S69, isolated from Petroleum Reservoir in Tatarstan (Russia).</title>
        <authorList>
            <person name="Bidzhieva S.K."/>
            <person name="Kadnikov V."/>
            <person name="Tourova T.P."/>
            <person name="Samigullina S.R."/>
            <person name="Sokolova D.S."/>
            <person name="Poltaraus A.B."/>
            <person name="Avtukh A.N."/>
            <person name="Tereshina V.M."/>
            <person name="Mardanov A.V."/>
            <person name="Nazina T.N."/>
        </authorList>
    </citation>
    <scope>NUCLEOTIDE SEQUENCE [LARGE SCALE GENOMIC DNA]</scope>
    <source>
        <strain evidence="6 7">5S69</strain>
    </source>
</reference>
<keyword evidence="1" id="KW-0004">4Fe-4S</keyword>
<dbReference type="PANTHER" id="PTHR43255:SF1">
    <property type="entry name" value="IRON-SULFUR-BINDING OXIDOREDUCTASE FADF-RELATED"/>
    <property type="match status" value="1"/>
</dbReference>
<evidence type="ECO:0000313" key="7">
    <source>
        <dbReference type="Proteomes" id="UP001385389"/>
    </source>
</evidence>
<evidence type="ECO:0000256" key="1">
    <source>
        <dbReference type="ARBA" id="ARBA00022485"/>
    </source>
</evidence>
<dbReference type="PANTHER" id="PTHR43255">
    <property type="entry name" value="IRON-SULFUR-BINDING OXIDOREDUCTASE FADF-RELATED-RELATED"/>
    <property type="match status" value="1"/>
</dbReference>
<keyword evidence="3" id="KW-0560">Oxidoreductase</keyword>
<dbReference type="InterPro" id="IPR017900">
    <property type="entry name" value="4Fe4S_Fe_S_CS"/>
</dbReference>
<evidence type="ECO:0000256" key="5">
    <source>
        <dbReference type="ARBA" id="ARBA00023014"/>
    </source>
</evidence>
<dbReference type="Proteomes" id="UP001385389">
    <property type="component" value="Chromosome"/>
</dbReference>
<proteinExistence type="predicted"/>
<dbReference type="Pfam" id="PF13534">
    <property type="entry name" value="Fer4_17"/>
    <property type="match status" value="1"/>
</dbReference>
<dbReference type="InterPro" id="IPR009051">
    <property type="entry name" value="Helical_ferredxn"/>
</dbReference>
<accession>A0ABZ2J4M3</accession>
<keyword evidence="4" id="KW-0408">Iron</keyword>
<name>A0ABZ2J4M3_9BACT</name>
<evidence type="ECO:0000256" key="3">
    <source>
        <dbReference type="ARBA" id="ARBA00023002"/>
    </source>
</evidence>
<keyword evidence="5" id="KW-0411">Iron-sulfur</keyword>
<evidence type="ECO:0000256" key="4">
    <source>
        <dbReference type="ARBA" id="ARBA00023004"/>
    </source>
</evidence>
<organism evidence="6 7">
    <name type="scientific">Pseudodesulfovibrio methanolicus</name>
    <dbReference type="NCBI Taxonomy" id="3126690"/>
    <lineage>
        <taxon>Bacteria</taxon>
        <taxon>Pseudomonadati</taxon>
        <taxon>Thermodesulfobacteriota</taxon>
        <taxon>Desulfovibrionia</taxon>
        <taxon>Desulfovibrionales</taxon>
        <taxon>Desulfovibrionaceae</taxon>
    </lineage>
</organism>
<dbReference type="PROSITE" id="PS00198">
    <property type="entry name" value="4FE4S_FER_1"/>
    <property type="match status" value="2"/>
</dbReference>
<keyword evidence="2" id="KW-0479">Metal-binding</keyword>
<dbReference type="RefSeq" id="WP_338669430.1">
    <property type="nucleotide sequence ID" value="NZ_CP146609.1"/>
</dbReference>
<sequence length="184" mass="20523">MPDSLQKNDKTFLEEVERRSGQHMVECYQCGNCTAGCPFNFAYDLPVSKIMRLVQLGQREAVLSCHSIWLCASCQTCTARCPNNIDVAKIVDVLRHMAREAGYATERNVKAFGDSFLASVKKHGRLHELGVAVGYEMRTGRFLTDIDLAPTMIGKGKLSIRPHHLHGADKVAGIFNRFNEGNHD</sequence>
<dbReference type="Gene3D" id="1.10.1060.10">
    <property type="entry name" value="Alpha-helical ferredoxin"/>
    <property type="match status" value="1"/>
</dbReference>
<dbReference type="SUPFAM" id="SSF46548">
    <property type="entry name" value="alpha-helical ferredoxin"/>
    <property type="match status" value="1"/>
</dbReference>
<gene>
    <name evidence="6" type="ORF">V8V93_05890</name>
</gene>
<dbReference type="InterPro" id="IPR051460">
    <property type="entry name" value="HdrC_iron-sulfur_subunit"/>
</dbReference>
<evidence type="ECO:0000313" key="6">
    <source>
        <dbReference type="EMBL" id="WWX23733.1"/>
    </source>
</evidence>